<dbReference type="InterPro" id="IPR019410">
    <property type="entry name" value="Methyltransf_16"/>
</dbReference>
<dbReference type="Pfam" id="PF10294">
    <property type="entry name" value="Methyltransf_16"/>
    <property type="match status" value="1"/>
</dbReference>
<dbReference type="AlphaFoldDB" id="A0A9P6U446"/>
<dbReference type="InterPro" id="IPR029426">
    <property type="entry name" value="FAM86_N"/>
</dbReference>
<dbReference type="EMBL" id="JAAAJB010000273">
    <property type="protein sequence ID" value="KAG0259742.1"/>
    <property type="molecule type" value="Genomic_DNA"/>
</dbReference>
<name>A0A9P6U446_9FUNG</name>
<dbReference type="InterPro" id="IPR029063">
    <property type="entry name" value="SAM-dependent_MTases_sf"/>
</dbReference>
<dbReference type="OrthoDB" id="194386at2759"/>
<gene>
    <name evidence="4" type="primary">FAM86A</name>
    <name evidence="4" type="ORF">DFQ27_003920</name>
</gene>
<sequence>MSDTQGQLHVHAMEDTPNVALMDMEVHVLTMFIKRQVLSMRPIRKFQWALSETALSADDPLMQQSILDHIVNDAKVNKNPPSPLYIHSFLKHYIGIIEKKGQHEIADEIFERFTELMMTVPRRPEAGGPPLPPCFKSYALDKDCQKVVTVMEEQSTVGSGTTDNTLCPVTTCLLDWENFTMEQVANLAAQVVIMSDLTYDPTNIKPLVAILKAIFAQGVVGYMSSAVRNPKTFEDFFEAIRSECVNIGIQEIELDHANPLFFFDEETVQTVRVFEFRGH</sequence>
<evidence type="ECO:0000313" key="5">
    <source>
        <dbReference type="Proteomes" id="UP000807716"/>
    </source>
</evidence>
<protein>
    <submittedName>
        <fullName evidence="4">Protein fam86a</fullName>
    </submittedName>
</protein>
<dbReference type="Proteomes" id="UP000807716">
    <property type="component" value="Unassembled WGS sequence"/>
</dbReference>
<keyword evidence="5" id="KW-1185">Reference proteome</keyword>
<dbReference type="Gene3D" id="3.40.50.150">
    <property type="entry name" value="Vaccinia Virus protein VP39"/>
    <property type="match status" value="1"/>
</dbReference>
<accession>A0A9P6U446</accession>
<reference evidence="4" key="1">
    <citation type="journal article" date="2020" name="Fungal Divers.">
        <title>Resolving the Mortierellaceae phylogeny through synthesis of multi-gene phylogenetics and phylogenomics.</title>
        <authorList>
            <person name="Vandepol N."/>
            <person name="Liber J."/>
            <person name="Desiro A."/>
            <person name="Na H."/>
            <person name="Kennedy M."/>
            <person name="Barry K."/>
            <person name="Grigoriev I.V."/>
            <person name="Miller A.N."/>
            <person name="O'Donnell K."/>
            <person name="Stajich J.E."/>
            <person name="Bonito G."/>
        </authorList>
    </citation>
    <scope>NUCLEOTIDE SEQUENCE</scope>
    <source>
        <strain evidence="4">BC1065</strain>
    </source>
</reference>
<keyword evidence="2" id="KW-0808">Transferase</keyword>
<feature type="domain" description="FAM86 N-terminal" evidence="3">
    <location>
        <begin position="33"/>
        <end position="116"/>
    </location>
</feature>
<evidence type="ECO:0000256" key="2">
    <source>
        <dbReference type="ARBA" id="ARBA00022679"/>
    </source>
</evidence>
<comment type="caution">
    <text evidence="4">The sequence shown here is derived from an EMBL/GenBank/DDBJ whole genome shotgun (WGS) entry which is preliminary data.</text>
</comment>
<proteinExistence type="inferred from homology"/>
<evidence type="ECO:0000256" key="1">
    <source>
        <dbReference type="ARBA" id="ARBA00005511"/>
    </source>
</evidence>
<organism evidence="4 5">
    <name type="scientific">Actinomortierella ambigua</name>
    <dbReference type="NCBI Taxonomy" id="1343610"/>
    <lineage>
        <taxon>Eukaryota</taxon>
        <taxon>Fungi</taxon>
        <taxon>Fungi incertae sedis</taxon>
        <taxon>Mucoromycota</taxon>
        <taxon>Mortierellomycotina</taxon>
        <taxon>Mortierellomycetes</taxon>
        <taxon>Mortierellales</taxon>
        <taxon>Mortierellaceae</taxon>
        <taxon>Actinomortierella</taxon>
    </lineage>
</organism>
<evidence type="ECO:0000259" key="3">
    <source>
        <dbReference type="Pfam" id="PF14904"/>
    </source>
</evidence>
<evidence type="ECO:0000313" key="4">
    <source>
        <dbReference type="EMBL" id="KAG0259742.1"/>
    </source>
</evidence>
<dbReference type="GO" id="GO:0016740">
    <property type="term" value="F:transferase activity"/>
    <property type="evidence" value="ECO:0007669"/>
    <property type="project" value="UniProtKB-KW"/>
</dbReference>
<comment type="similarity">
    <text evidence="1">Belongs to the class I-like SAM-binding methyltransferase superfamily. EEF2KMT family.</text>
</comment>
<dbReference type="Pfam" id="PF14904">
    <property type="entry name" value="FAM86"/>
    <property type="match status" value="1"/>
</dbReference>